<dbReference type="InterPro" id="IPR044913">
    <property type="entry name" value="P_trefoil_dom_sf"/>
</dbReference>
<organism evidence="12 13">
    <name type="scientific">Clavelina lepadiformis</name>
    <name type="common">Light-bulb sea squirt</name>
    <name type="synonym">Ascidia lepadiformis</name>
    <dbReference type="NCBI Taxonomy" id="159417"/>
    <lineage>
        <taxon>Eukaryota</taxon>
        <taxon>Metazoa</taxon>
        <taxon>Chordata</taxon>
        <taxon>Tunicata</taxon>
        <taxon>Ascidiacea</taxon>
        <taxon>Aplousobranchia</taxon>
        <taxon>Clavelinidae</taxon>
        <taxon>Clavelina</taxon>
    </lineage>
</organism>
<evidence type="ECO:0000256" key="7">
    <source>
        <dbReference type="ARBA" id="ARBA00023295"/>
    </source>
</evidence>
<evidence type="ECO:0000256" key="9">
    <source>
        <dbReference type="RuleBase" id="RU361185"/>
    </source>
</evidence>
<keyword evidence="13" id="KW-1185">Reference proteome</keyword>
<dbReference type="InterPro" id="IPR011013">
    <property type="entry name" value="Gal_mutarotase_sf_dom"/>
</dbReference>
<dbReference type="Pfam" id="PF21365">
    <property type="entry name" value="Glyco_hydro_31_3rd"/>
    <property type="match status" value="1"/>
</dbReference>
<feature type="signal peptide" evidence="10">
    <location>
        <begin position="1"/>
        <end position="26"/>
    </location>
</feature>
<dbReference type="InterPro" id="IPR030459">
    <property type="entry name" value="Glyco_hydro_31_CS"/>
</dbReference>
<keyword evidence="5" id="KW-1015">Disulfide bond</keyword>
<evidence type="ECO:0000256" key="6">
    <source>
        <dbReference type="ARBA" id="ARBA00023180"/>
    </source>
</evidence>
<comment type="caution">
    <text evidence="12">The sequence shown here is derived from an EMBL/GenBank/DDBJ whole genome shotgun (WGS) entry which is preliminary data.</text>
</comment>
<dbReference type="SUPFAM" id="SSF74650">
    <property type="entry name" value="Galactose mutarotase-like"/>
    <property type="match status" value="1"/>
</dbReference>
<proteinExistence type="inferred from homology"/>
<dbReference type="PROSITE" id="PS00707">
    <property type="entry name" value="GLYCOSYL_HYDROL_F31_2"/>
    <property type="match status" value="1"/>
</dbReference>
<comment type="similarity">
    <text evidence="2 9">Belongs to the glycosyl hydrolase 31 family.</text>
</comment>
<reference evidence="12 13" key="1">
    <citation type="submission" date="2024-02" db="EMBL/GenBank/DDBJ databases">
        <authorList>
            <person name="Daric V."/>
            <person name="Darras S."/>
        </authorList>
    </citation>
    <scope>NUCLEOTIDE SEQUENCE [LARGE SCALE GENOMIC DNA]</scope>
</reference>
<dbReference type="EMBL" id="CAWYQH010000163">
    <property type="protein sequence ID" value="CAK8696713.1"/>
    <property type="molecule type" value="Genomic_DNA"/>
</dbReference>
<dbReference type="PROSITE" id="PS51448">
    <property type="entry name" value="P_TREFOIL_2"/>
    <property type="match status" value="1"/>
</dbReference>
<dbReference type="SMART" id="SM00018">
    <property type="entry name" value="PD"/>
    <property type="match status" value="1"/>
</dbReference>
<dbReference type="SUPFAM" id="SSF51445">
    <property type="entry name" value="(Trans)glycosidases"/>
    <property type="match status" value="1"/>
</dbReference>
<dbReference type="Gene3D" id="2.60.40.1760">
    <property type="entry name" value="glycosyl hydrolase (family 31)"/>
    <property type="match status" value="1"/>
</dbReference>
<dbReference type="Pfam" id="PF13802">
    <property type="entry name" value="Gal_mutarotas_2"/>
    <property type="match status" value="1"/>
</dbReference>
<dbReference type="Pfam" id="PF01055">
    <property type="entry name" value="Glyco_hydro_31_2nd"/>
    <property type="match status" value="1"/>
</dbReference>
<dbReference type="CDD" id="cd06602">
    <property type="entry name" value="GH31_MGAM_SI_GAA"/>
    <property type="match status" value="1"/>
</dbReference>
<evidence type="ECO:0000259" key="11">
    <source>
        <dbReference type="PROSITE" id="PS51448"/>
    </source>
</evidence>
<dbReference type="CDD" id="cd14752">
    <property type="entry name" value="GH31_N"/>
    <property type="match status" value="1"/>
</dbReference>
<dbReference type="SUPFAM" id="SSF51011">
    <property type="entry name" value="Glycosyl hydrolase domain"/>
    <property type="match status" value="1"/>
</dbReference>
<dbReference type="InterPro" id="IPR000322">
    <property type="entry name" value="Glyco_hydro_31_TIM"/>
</dbReference>
<evidence type="ECO:0000256" key="5">
    <source>
        <dbReference type="ARBA" id="ARBA00023157"/>
    </source>
</evidence>
<dbReference type="InterPro" id="IPR030458">
    <property type="entry name" value="Glyco_hydro_31_AS"/>
</dbReference>
<comment type="subcellular location">
    <subcellularLocation>
        <location evidence="1">Membrane</location>
    </subcellularLocation>
</comment>
<evidence type="ECO:0000256" key="8">
    <source>
        <dbReference type="PROSITE-ProRule" id="PRU00779"/>
    </source>
</evidence>
<keyword evidence="6" id="KW-0325">Glycoprotein</keyword>
<gene>
    <name evidence="12" type="ORF">CVLEPA_LOCUS30044</name>
</gene>
<keyword evidence="4" id="KW-0472">Membrane</keyword>
<dbReference type="InterPro" id="IPR000519">
    <property type="entry name" value="P_trefoil_dom"/>
</dbReference>
<dbReference type="Gene3D" id="2.60.40.1180">
    <property type="entry name" value="Golgi alpha-mannosidase II"/>
    <property type="match status" value="2"/>
</dbReference>
<evidence type="ECO:0000256" key="1">
    <source>
        <dbReference type="ARBA" id="ARBA00004370"/>
    </source>
</evidence>
<evidence type="ECO:0000256" key="4">
    <source>
        <dbReference type="ARBA" id="ARBA00023136"/>
    </source>
</evidence>
<dbReference type="PROSITE" id="PS00129">
    <property type="entry name" value="GLYCOSYL_HYDROL_F31_1"/>
    <property type="match status" value="1"/>
</dbReference>
<keyword evidence="3 9" id="KW-0378">Hydrolase</keyword>
<evidence type="ECO:0000313" key="12">
    <source>
        <dbReference type="EMBL" id="CAK8696713.1"/>
    </source>
</evidence>
<feature type="domain" description="P-type" evidence="11">
    <location>
        <begin position="29"/>
        <end position="76"/>
    </location>
</feature>
<dbReference type="Gene3D" id="3.20.20.80">
    <property type="entry name" value="Glycosidases"/>
    <property type="match status" value="1"/>
</dbReference>
<dbReference type="PANTHER" id="PTHR22762">
    <property type="entry name" value="ALPHA-GLUCOSIDASE"/>
    <property type="match status" value="1"/>
</dbReference>
<sequence length="883" mass="100426">MGALHILWKLQLILCFTQFGKYYVSASDSVCDIKTKWRVDCYPETVPSVEQNCESRGCCYKPVMSNDNVPWCYYPSNYASYSLSKISNTSYGYTGLLNIQSPSPKHYGKEISWLSLDVIFERKDRLHFRLRDANNSRYEVPISTPIVKKAADYPFMYDLKLEHDKFGIIIKRKSSGTVLFNSTIAPLIYFDQFLQISTSLPSTNVYGLGERHEDLLIDTNWKRLKFWARDQPPHENANLYGDHPLYIAVEDDGNAHGVFLLNSNAKEIELQPAPALTWRMVGGIMDFYVLLGPTPEMVVQQYTSIIGKPFLPPYWSLGFHLCRWGYESSNNTWDIVKKMRAASIPQDVQWNDIDYMSKYLDFTYDPVAFDTLPNLVSDLHQNNQHYVMIIDPGISDTQSSGSYSAYDDGIATNIFINDSRTLKPIEGVVWPGKTVFPDFTHPAIDVYWEKQLRMYHSKVPFDGVWIDMNEPSNFVHGSTSSCPNNLYENPPYVPHVNGHSLADRTLCSSSKHFKYYHYDVHSLTGLFEMKATSKALINIRKKRPFIISRSTFPSAGLYGGHWSGDIVSTWHDLKQSIASLVNFNMFGVPLVGADICGFSGDTTEELCIRWMQLGSFYPFSRNHNALTSSGQAPVDFSQETQDIMRKTLNLRYSLLPYLYSLFFSAHATGGTVAKALFFEFPLDKIALKIDTQFMWGNALLISPVLEEKASSVRAYFPKGNWYYLTGVFGKPIKTEGEWINIDAPLSNIPLHIRGGCIIPSQYPAITTAESRRNPLSLLVAPDEFGIAKGELYWDDGDSLDTLESNLFMHVLFTLKDNKLTSHVVSALRDEELVLSKVIVMNVHTPITAVYVNNIRETFQIGEFNILQFGCSLNLSKSFHIKWQ</sequence>
<keyword evidence="10" id="KW-0732">Signal</keyword>
<dbReference type="InterPro" id="IPR025887">
    <property type="entry name" value="Glyco_hydro_31_N_dom"/>
</dbReference>
<feature type="chain" id="PRO_5047200307" description="P-type domain-containing protein" evidence="10">
    <location>
        <begin position="27"/>
        <end position="883"/>
    </location>
</feature>
<name>A0ABP0GY79_CLALP</name>
<evidence type="ECO:0000313" key="13">
    <source>
        <dbReference type="Proteomes" id="UP001642483"/>
    </source>
</evidence>
<dbReference type="InterPro" id="IPR017853">
    <property type="entry name" value="GH"/>
</dbReference>
<dbReference type="InterPro" id="IPR013780">
    <property type="entry name" value="Glyco_hydro_b"/>
</dbReference>
<dbReference type="PANTHER" id="PTHR22762:SF131">
    <property type="entry name" value="GLYCOSIDE HYDROLASE FAMILY 31 N-TERMINAL DOMAIN-CONTAINING PROTEIN"/>
    <property type="match status" value="1"/>
</dbReference>
<keyword evidence="7 9" id="KW-0326">Glycosidase</keyword>
<dbReference type="Pfam" id="PF00088">
    <property type="entry name" value="Trefoil"/>
    <property type="match status" value="1"/>
</dbReference>
<protein>
    <recommendedName>
        <fullName evidence="11">P-type domain-containing protein</fullName>
    </recommendedName>
</protein>
<evidence type="ECO:0000256" key="10">
    <source>
        <dbReference type="SAM" id="SignalP"/>
    </source>
</evidence>
<evidence type="ECO:0000256" key="3">
    <source>
        <dbReference type="ARBA" id="ARBA00022801"/>
    </source>
</evidence>
<accession>A0ABP0GY79</accession>
<comment type="caution">
    <text evidence="8">Lacks conserved residue(s) required for the propagation of feature annotation.</text>
</comment>
<evidence type="ECO:0000256" key="2">
    <source>
        <dbReference type="ARBA" id="ARBA00007806"/>
    </source>
</evidence>
<dbReference type="InterPro" id="IPR048395">
    <property type="entry name" value="Glyco_hydro_31_C"/>
</dbReference>
<dbReference type="CDD" id="cd00111">
    <property type="entry name" value="Trefoil"/>
    <property type="match status" value="1"/>
</dbReference>
<dbReference type="Gene3D" id="4.10.110.10">
    <property type="entry name" value="Spasmolytic Protein, domain 1"/>
    <property type="match status" value="1"/>
</dbReference>
<dbReference type="Proteomes" id="UP001642483">
    <property type="component" value="Unassembled WGS sequence"/>
</dbReference>